<feature type="signal peptide" evidence="2">
    <location>
        <begin position="1"/>
        <end position="17"/>
    </location>
</feature>
<keyword evidence="2" id="KW-0732">Signal</keyword>
<dbReference type="EMBL" id="WIXP02000009">
    <property type="protein sequence ID" value="KAF6205600.1"/>
    <property type="molecule type" value="Genomic_DNA"/>
</dbReference>
<feature type="region of interest" description="Disordered" evidence="1">
    <location>
        <begin position="126"/>
        <end position="165"/>
    </location>
</feature>
<feature type="chain" id="PRO_5043994557" evidence="2">
    <location>
        <begin position="18"/>
        <end position="504"/>
    </location>
</feature>
<evidence type="ECO:0000256" key="1">
    <source>
        <dbReference type="SAM" id="MobiDB-lite"/>
    </source>
</evidence>
<organism evidence="3 4">
    <name type="scientific">Apolygus lucorum</name>
    <name type="common">Small green plant bug</name>
    <name type="synonym">Lygocoris lucorum</name>
    <dbReference type="NCBI Taxonomy" id="248454"/>
    <lineage>
        <taxon>Eukaryota</taxon>
        <taxon>Metazoa</taxon>
        <taxon>Ecdysozoa</taxon>
        <taxon>Arthropoda</taxon>
        <taxon>Hexapoda</taxon>
        <taxon>Insecta</taxon>
        <taxon>Pterygota</taxon>
        <taxon>Neoptera</taxon>
        <taxon>Paraneoptera</taxon>
        <taxon>Hemiptera</taxon>
        <taxon>Heteroptera</taxon>
        <taxon>Panheteroptera</taxon>
        <taxon>Cimicomorpha</taxon>
        <taxon>Miridae</taxon>
        <taxon>Mirini</taxon>
        <taxon>Apolygus</taxon>
    </lineage>
</organism>
<dbReference type="Proteomes" id="UP000466442">
    <property type="component" value="Linkage Group LG9"/>
</dbReference>
<gene>
    <name evidence="3" type="ORF">GE061_019773</name>
</gene>
<reference evidence="3" key="1">
    <citation type="journal article" date="2021" name="Mol. Ecol. Resour.">
        <title>Apolygus lucorum genome provides insights into omnivorousness and mesophyll feeding.</title>
        <authorList>
            <person name="Liu Y."/>
            <person name="Liu H."/>
            <person name="Wang H."/>
            <person name="Huang T."/>
            <person name="Liu B."/>
            <person name="Yang B."/>
            <person name="Yin L."/>
            <person name="Li B."/>
            <person name="Zhang Y."/>
            <person name="Zhang S."/>
            <person name="Jiang F."/>
            <person name="Zhang X."/>
            <person name="Ren Y."/>
            <person name="Wang B."/>
            <person name="Wang S."/>
            <person name="Lu Y."/>
            <person name="Wu K."/>
            <person name="Fan W."/>
            <person name="Wang G."/>
        </authorList>
    </citation>
    <scope>NUCLEOTIDE SEQUENCE</scope>
    <source>
        <strain evidence="3">12Hb</strain>
    </source>
</reference>
<accession>A0A6A4J921</accession>
<protein>
    <submittedName>
        <fullName evidence="3">Uncharacterized protein</fullName>
    </submittedName>
</protein>
<comment type="caution">
    <text evidence="3">The sequence shown here is derived from an EMBL/GenBank/DDBJ whole genome shotgun (WGS) entry which is preliminary data.</text>
</comment>
<name>A0A6A4J921_APOLU</name>
<proteinExistence type="predicted"/>
<sequence length="504" mass="53965">MGKRILLVCVIVTVASGGVIEKIKHHSRFSRAAHYDEDHKVDLPTISEVPPLELNKTESTLLAQEKDAVESEVVEHLNKTRTTRAAKYFDDNTGFHSQPAFRRHTVEKLCNPSRVVRAAVYHDLPEHSLNDSKSPVTTREGHEQSSRAEEEAKLDEGHSLLPENYGKFEGRIERLDNPSRSVRQTNSYYPQRYAINPCYYPTSTACPPTTAAPVCPIICPQISPTTIAPPCYPIICPTTSAPGICPPIYPPSYPGNCPPGYPVNCPTTTTTTTTPAPPPCYYILPPSSSSSGSSSQSYLLADPKSGKGKKPYICPTTTAAPSKCPGSAGILTYSGNGKGGNDIRSTINAMTSDPCACLVNHSGNGDGGNNITANLNYITKGSLVCNSGNGRGGNRICAGYNIVGDGGSLIDGSSGGTTLLQSLCNIIVDQDGPLFCCNDDCNDDDDDDSCEYVDPCTTTPPPDPCCAQQPVYPCPPAVDPCNPRPTDNNSPWILVPSCYCNKKK</sequence>
<evidence type="ECO:0000256" key="2">
    <source>
        <dbReference type="SAM" id="SignalP"/>
    </source>
</evidence>
<keyword evidence="4" id="KW-1185">Reference proteome</keyword>
<evidence type="ECO:0000313" key="3">
    <source>
        <dbReference type="EMBL" id="KAF6205600.1"/>
    </source>
</evidence>
<evidence type="ECO:0000313" key="4">
    <source>
        <dbReference type="Proteomes" id="UP000466442"/>
    </source>
</evidence>
<feature type="compositionally biased region" description="Basic and acidic residues" evidence="1">
    <location>
        <begin position="139"/>
        <end position="158"/>
    </location>
</feature>
<dbReference type="AlphaFoldDB" id="A0A6A4J921"/>